<sequence length="73" mass="8103">MYSRAIYQIVKEHVGQVSLDPSAFQCCASLSFHVVHRAVFTLCCQPFCFTLCAVVRLSHLEDTVRPVDAASVT</sequence>
<protein>
    <submittedName>
        <fullName evidence="1">Uncharacterized protein</fullName>
    </submittedName>
</protein>
<name>A0AAE8B2J4_9CAUD</name>
<dbReference type="Proteomes" id="UP000827528">
    <property type="component" value="Segment"/>
</dbReference>
<reference evidence="1 2" key="1">
    <citation type="submission" date="2021-05" db="EMBL/GenBank/DDBJ databases">
        <authorList>
            <person name="Nguyen T.T."/>
            <person name="Tu V.Q."/>
            <person name="Tran X.T."/>
            <person name="To N.H."/>
            <person name="My D.T."/>
            <person name="Dang O.T."/>
            <person name="Nga N.P."/>
        </authorList>
    </citation>
    <scope>NUCLEOTIDE SEQUENCE [LARGE SCALE GENOMIC DNA]</scope>
</reference>
<evidence type="ECO:0000313" key="2">
    <source>
        <dbReference type="Proteomes" id="UP000827528"/>
    </source>
</evidence>
<dbReference type="EMBL" id="MZ220766">
    <property type="protein sequence ID" value="QXV73016.1"/>
    <property type="molecule type" value="Genomic_DNA"/>
</dbReference>
<proteinExistence type="predicted"/>
<accession>A0AAE8B2J4</accession>
<keyword evidence="2" id="KW-1185">Reference proteome</keyword>
<evidence type="ECO:0000313" key="1">
    <source>
        <dbReference type="EMBL" id="QXV73016.1"/>
    </source>
</evidence>
<organism evidence="1 2">
    <name type="scientific">Edwardsiella phage PVN09</name>
    <dbReference type="NCBI Taxonomy" id="2859518"/>
    <lineage>
        <taxon>Viruses</taxon>
        <taxon>Duplodnaviria</taxon>
        <taxon>Heunggongvirae</taxon>
        <taxon>Uroviricota</taxon>
        <taxon>Caudoviricetes</taxon>
        <taxon>Autographivirales</taxon>
        <taxon>Autotranscriptaviridae</taxon>
        <taxon>Studiervirinae</taxon>
        <taxon>Teseptimavirus</taxon>
        <taxon>Teseptimavirus PVN09</taxon>
    </lineage>
</organism>